<evidence type="ECO:0000313" key="1">
    <source>
        <dbReference type="EMBL" id="ORY06411.1"/>
    </source>
</evidence>
<name>A0A1Y1Z828_9FUNG</name>
<protein>
    <submittedName>
        <fullName evidence="1">Uncharacterized protein</fullName>
    </submittedName>
</protein>
<dbReference type="AlphaFoldDB" id="A0A1Y1Z828"/>
<comment type="caution">
    <text evidence="1">The sequence shown here is derived from an EMBL/GenBank/DDBJ whole genome shotgun (WGS) entry which is preliminary data.</text>
</comment>
<gene>
    <name evidence="1" type="ORF">LY90DRAFT_519203</name>
</gene>
<proteinExistence type="predicted"/>
<sequence>MKSKDGYVEDKYIDFVASNGYILRNSKGDRYETFIPQYDDVDLGDNLNINIKGYRYRYKDNKNDINKLNVNGIPKYLQNDKIIELIKDSIIDSQKNTNLENFLNSFKDNKKKLRVGKNLNEDENKLISNILSKIFDNNNKDNEEIKKIKQKINDKIEISIQKSSNVANKSSELINLISGTNLNANKQRKEYEFLNKDEKTNKYIIKKDHPKYKETQTINLKEKKDNFNEKHDFNFFDNILCDFYNRDKYNSLGTLTFDFVDKTIDKEKLKENKDMNIKLEFLNGGTSSNSHEQFVIINNDGTNNGISMDKEHFAETNKSIKLKSIIDNKNNDEELCSVGGMKKHKSQRKRSNNSCHYVPNMVINNKENNSENRKYSFYEKNLDNIAFAILAAGKVDGSMAKELDKNSQLVPIKIKITINGVEHELFIKDIIPNLKELEGKELENKFSKLYDMAIIKYSENFNTYYDEEKDKLYYSENPSDSIKKKNILSHIINSYNINNNDEIEPIELSPDDINLHYSSNNELDNKFKSLIYNANEDELLN</sequence>
<evidence type="ECO:0000313" key="2">
    <source>
        <dbReference type="Proteomes" id="UP000193920"/>
    </source>
</evidence>
<accession>A0A1Y1Z828</accession>
<reference evidence="1 2" key="1">
    <citation type="submission" date="2016-08" db="EMBL/GenBank/DDBJ databases">
        <title>A Parts List for Fungal Cellulosomes Revealed by Comparative Genomics.</title>
        <authorList>
            <consortium name="DOE Joint Genome Institute"/>
            <person name="Haitjema C.H."/>
            <person name="Gilmore S.P."/>
            <person name="Henske J.K."/>
            <person name="Solomon K.V."/>
            <person name="De Groot R."/>
            <person name="Kuo A."/>
            <person name="Mondo S.J."/>
            <person name="Salamov A.A."/>
            <person name="Labutti K."/>
            <person name="Zhao Z."/>
            <person name="Chiniquy J."/>
            <person name="Barry K."/>
            <person name="Brewer H.M."/>
            <person name="Purvine S.O."/>
            <person name="Wright A.T."/>
            <person name="Boxma B."/>
            <person name="Van Alen T."/>
            <person name="Hackstein J.H."/>
            <person name="Baker S.E."/>
            <person name="Grigoriev I.V."/>
            <person name="O'Malley M.A."/>
        </authorList>
    </citation>
    <scope>NUCLEOTIDE SEQUENCE [LARGE SCALE GENOMIC DNA]</scope>
    <source>
        <strain evidence="1 2">G1</strain>
    </source>
</reference>
<keyword evidence="2" id="KW-1185">Reference proteome</keyword>
<dbReference type="Proteomes" id="UP000193920">
    <property type="component" value="Unassembled WGS sequence"/>
</dbReference>
<dbReference type="EMBL" id="MCOG01000439">
    <property type="protein sequence ID" value="ORY06411.1"/>
    <property type="molecule type" value="Genomic_DNA"/>
</dbReference>
<organism evidence="1 2">
    <name type="scientific">Neocallimastix californiae</name>
    <dbReference type="NCBI Taxonomy" id="1754190"/>
    <lineage>
        <taxon>Eukaryota</taxon>
        <taxon>Fungi</taxon>
        <taxon>Fungi incertae sedis</taxon>
        <taxon>Chytridiomycota</taxon>
        <taxon>Chytridiomycota incertae sedis</taxon>
        <taxon>Neocallimastigomycetes</taxon>
        <taxon>Neocallimastigales</taxon>
        <taxon>Neocallimastigaceae</taxon>
        <taxon>Neocallimastix</taxon>
    </lineage>
</organism>
<dbReference type="OrthoDB" id="10596865at2759"/>
<dbReference type="STRING" id="1754190.A0A1Y1Z828"/>